<dbReference type="Proteomes" id="UP001196873">
    <property type="component" value="Unassembled WGS sequence"/>
</dbReference>
<dbReference type="AlphaFoldDB" id="A0AAW4NMM8"/>
<keyword evidence="1" id="KW-0732">Signal</keyword>
<comment type="caution">
    <text evidence="2">The sequence shown here is derived from an EMBL/GenBank/DDBJ whole genome shotgun (WGS) entry which is preliminary data.</text>
</comment>
<dbReference type="RefSeq" id="WP_219427842.1">
    <property type="nucleotide sequence ID" value="NZ_JAHXRD010000011.1"/>
</dbReference>
<gene>
    <name evidence="2" type="ORF">KZY68_08300</name>
</gene>
<evidence type="ECO:0000313" key="2">
    <source>
        <dbReference type="EMBL" id="MBW4866005.1"/>
    </source>
</evidence>
<proteinExistence type="predicted"/>
<organism evidence="2 3">
    <name type="scientific">Segatella salivae</name>
    <dbReference type="NCBI Taxonomy" id="228604"/>
    <lineage>
        <taxon>Bacteria</taxon>
        <taxon>Pseudomonadati</taxon>
        <taxon>Bacteroidota</taxon>
        <taxon>Bacteroidia</taxon>
        <taxon>Bacteroidales</taxon>
        <taxon>Prevotellaceae</taxon>
        <taxon>Segatella</taxon>
    </lineage>
</organism>
<reference evidence="2" key="1">
    <citation type="submission" date="2021-07" db="EMBL/GenBank/DDBJ databases">
        <title>Genomic diversity and antimicrobial resistance of Prevotella spp. isolated from chronic lung disease airways.</title>
        <authorList>
            <person name="Webb K.A."/>
            <person name="Olagoke O.S."/>
            <person name="Baird T."/>
            <person name="Neill J."/>
            <person name="Pham A."/>
            <person name="Wells T.J."/>
            <person name="Ramsay K.A."/>
            <person name="Bell S.C."/>
            <person name="Sarovich D.S."/>
            <person name="Price E.P."/>
        </authorList>
    </citation>
    <scope>NUCLEOTIDE SEQUENCE</scope>
    <source>
        <strain evidence="2">SCHI0047.S.3</strain>
    </source>
</reference>
<sequence>MKHYFFLFLMIYFCPFYVMGQDDSSVKMTELTDESQLVDGGIYIMTGYADNQYFGSQYKLFNASYYFSSGIKEGNKPSTKLSDLLPYCDLLCFERHEDGWYVRNLTSERMGVNRRYLCADKDYKGFLKLNYMPNNHNILSFKKENGKLEALIGGEKVRYDKNSGRYLLGKNVATTSPVSFYQLENASLLLCDTLDIYSIHTTAYVRLKRHFKSDCFNTLILPFEVENYKKVFGEGALAYLPMGISDGKLHFKKVDGPLEANTPYLLCGKLDVVEDDIHDFGLVKLSYNQDVSLVYQKQEITCHGVYKADEYRPKKGTYFFGDSKLYKQEADEKINMKAFRWSFTSSETFNAKAFSMEEILSIIKIPSTLKTESAKIYTLEGQFVGTSLRTLPKGIYISQGRKIVIK</sequence>
<feature type="signal peptide" evidence="1">
    <location>
        <begin position="1"/>
        <end position="20"/>
    </location>
</feature>
<name>A0AAW4NMM8_9BACT</name>
<accession>A0AAW4NMM8</accession>
<evidence type="ECO:0000313" key="3">
    <source>
        <dbReference type="Proteomes" id="UP001196873"/>
    </source>
</evidence>
<evidence type="ECO:0000256" key="1">
    <source>
        <dbReference type="SAM" id="SignalP"/>
    </source>
</evidence>
<dbReference type="EMBL" id="JAHXRF010000011">
    <property type="protein sequence ID" value="MBW4866005.1"/>
    <property type="molecule type" value="Genomic_DNA"/>
</dbReference>
<feature type="chain" id="PRO_5043711353" evidence="1">
    <location>
        <begin position="21"/>
        <end position="406"/>
    </location>
</feature>
<protein>
    <submittedName>
        <fullName evidence="2">Uncharacterized protein</fullName>
    </submittedName>
</protein>